<feature type="domain" description="MIF4G" evidence="4">
    <location>
        <begin position="84"/>
        <end position="261"/>
    </location>
</feature>
<gene>
    <name evidence="5" type="ORF">TVAG_267660</name>
</gene>
<dbReference type="KEGG" id="tva:5464237"/>
<dbReference type="Gene3D" id="1.25.40.180">
    <property type="match status" value="1"/>
</dbReference>
<dbReference type="GO" id="GO:0003743">
    <property type="term" value="F:translation initiation factor activity"/>
    <property type="evidence" value="ECO:0000318"/>
    <property type="project" value="GO_Central"/>
</dbReference>
<keyword evidence="2" id="KW-0396">Initiation factor</keyword>
<dbReference type="InterPro" id="IPR016024">
    <property type="entry name" value="ARM-type_fold"/>
</dbReference>
<dbReference type="EMBL" id="DS113215">
    <property type="protein sequence ID" value="EAY18734.1"/>
    <property type="molecule type" value="Genomic_DNA"/>
</dbReference>
<evidence type="ECO:0000256" key="1">
    <source>
        <dbReference type="ARBA" id="ARBA00005775"/>
    </source>
</evidence>
<dbReference type="Pfam" id="PF02854">
    <property type="entry name" value="MIF4G"/>
    <property type="match status" value="1"/>
</dbReference>
<name>A2DLB6_TRIV3</name>
<evidence type="ECO:0000259" key="4">
    <source>
        <dbReference type="Pfam" id="PF02854"/>
    </source>
</evidence>
<dbReference type="SMR" id="A2DLB6"/>
<evidence type="ECO:0000313" key="5">
    <source>
        <dbReference type="EMBL" id="EAY18734.1"/>
    </source>
</evidence>
<accession>A2DLB6</accession>
<comment type="similarity">
    <text evidence="1">Belongs to the eukaryotic initiation factor 4G family.</text>
</comment>
<dbReference type="PANTHER" id="PTHR23253:SF9">
    <property type="entry name" value="EUKARYOTIC TRANSLATION INITIATION FACTOR 4 GAMMA 2"/>
    <property type="match status" value="1"/>
</dbReference>
<dbReference type="PANTHER" id="PTHR23253">
    <property type="entry name" value="EUKARYOTIC TRANSLATION INITIATION FACTOR 4 GAMMA"/>
    <property type="match status" value="1"/>
</dbReference>
<reference evidence="5" key="1">
    <citation type="submission" date="2006-10" db="EMBL/GenBank/DDBJ databases">
        <authorList>
            <person name="Amadeo P."/>
            <person name="Zhao Q."/>
            <person name="Wortman J."/>
            <person name="Fraser-Liggett C."/>
            <person name="Carlton J."/>
        </authorList>
    </citation>
    <scope>NUCLEOTIDE SEQUENCE</scope>
    <source>
        <strain evidence="5">G3</strain>
    </source>
</reference>
<reference evidence="5" key="2">
    <citation type="journal article" date="2007" name="Science">
        <title>Draft genome sequence of the sexually transmitted pathogen Trichomonas vaginalis.</title>
        <authorList>
            <person name="Carlton J.M."/>
            <person name="Hirt R.P."/>
            <person name="Silva J.C."/>
            <person name="Delcher A.L."/>
            <person name="Schatz M."/>
            <person name="Zhao Q."/>
            <person name="Wortman J.R."/>
            <person name="Bidwell S.L."/>
            <person name="Alsmark U.C.M."/>
            <person name="Besteiro S."/>
            <person name="Sicheritz-Ponten T."/>
            <person name="Noel C.J."/>
            <person name="Dacks J.B."/>
            <person name="Foster P.G."/>
            <person name="Simillion C."/>
            <person name="Van de Peer Y."/>
            <person name="Miranda-Saavedra D."/>
            <person name="Barton G.J."/>
            <person name="Westrop G.D."/>
            <person name="Mueller S."/>
            <person name="Dessi D."/>
            <person name="Fiori P.L."/>
            <person name="Ren Q."/>
            <person name="Paulsen I."/>
            <person name="Zhang H."/>
            <person name="Bastida-Corcuera F.D."/>
            <person name="Simoes-Barbosa A."/>
            <person name="Brown M.T."/>
            <person name="Hayes R.D."/>
            <person name="Mukherjee M."/>
            <person name="Okumura C.Y."/>
            <person name="Schneider R."/>
            <person name="Smith A.J."/>
            <person name="Vanacova S."/>
            <person name="Villalvazo M."/>
            <person name="Haas B.J."/>
            <person name="Pertea M."/>
            <person name="Feldblyum T.V."/>
            <person name="Utterback T.R."/>
            <person name="Shu C.L."/>
            <person name="Osoegawa K."/>
            <person name="de Jong P.J."/>
            <person name="Hrdy I."/>
            <person name="Horvathova L."/>
            <person name="Zubacova Z."/>
            <person name="Dolezal P."/>
            <person name="Malik S.B."/>
            <person name="Logsdon J.M. Jr."/>
            <person name="Henze K."/>
            <person name="Gupta A."/>
            <person name="Wang C.C."/>
            <person name="Dunne R.L."/>
            <person name="Upcroft J.A."/>
            <person name="Upcroft P."/>
            <person name="White O."/>
            <person name="Salzberg S.L."/>
            <person name="Tang P."/>
            <person name="Chiu C.-H."/>
            <person name="Lee Y.-S."/>
            <person name="Embley T.M."/>
            <person name="Coombs G.H."/>
            <person name="Mottram J.C."/>
            <person name="Tachezy J."/>
            <person name="Fraser-Liggett C.M."/>
            <person name="Johnson P.J."/>
        </authorList>
    </citation>
    <scope>NUCLEOTIDE SEQUENCE [LARGE SCALE GENOMIC DNA]</scope>
    <source>
        <strain evidence="5">G3</strain>
    </source>
</reference>
<evidence type="ECO:0000256" key="3">
    <source>
        <dbReference type="ARBA" id="ARBA00022917"/>
    </source>
</evidence>
<dbReference type="GO" id="GO:0006413">
    <property type="term" value="P:translational initiation"/>
    <property type="evidence" value="ECO:0000318"/>
    <property type="project" value="GO_Central"/>
</dbReference>
<proteinExistence type="inferred from homology"/>
<dbReference type="RefSeq" id="XP_001579720.1">
    <property type="nucleotide sequence ID" value="XM_001579670.1"/>
</dbReference>
<protein>
    <submittedName>
        <fullName evidence="5">MIF4G domain containing protein</fullName>
    </submittedName>
</protein>
<dbReference type="InterPro" id="IPR003890">
    <property type="entry name" value="MIF4G-like_typ-3"/>
</dbReference>
<keyword evidence="3" id="KW-0648">Protein biosynthesis</keyword>
<organism evidence="5 6">
    <name type="scientific">Trichomonas vaginalis (strain ATCC PRA-98 / G3)</name>
    <dbReference type="NCBI Taxonomy" id="412133"/>
    <lineage>
        <taxon>Eukaryota</taxon>
        <taxon>Metamonada</taxon>
        <taxon>Parabasalia</taxon>
        <taxon>Trichomonadida</taxon>
        <taxon>Trichomonadidae</taxon>
        <taxon>Trichomonas</taxon>
    </lineage>
</organism>
<dbReference type="VEuPathDB" id="TrichDB:TVAG_267660"/>
<dbReference type="GO" id="GO:0003729">
    <property type="term" value="F:mRNA binding"/>
    <property type="evidence" value="ECO:0000318"/>
    <property type="project" value="GO_Central"/>
</dbReference>
<evidence type="ECO:0000313" key="6">
    <source>
        <dbReference type="Proteomes" id="UP000001542"/>
    </source>
</evidence>
<dbReference type="AlphaFoldDB" id="A2DLB6"/>
<sequence>MNQGTIHNVPMISIAEEPVTDDNIPTYTLEMVKSFNHSLKITSPDFLKKLEQMKYYRIHQNDPVEANTPSKFKAPADQMIYNINHYINKLTADIETIKKMADKMIHELYFGTEKFITSFLNIIVDTATIQSPFAMIYTRFLQEIYIGLPTTDQKTFFRNKLAEFLYNEENLSSSRAFFIGCLTSADLTDKSRVFEIVKQLTNDGGQDSYEILFNLLIYSGQKLENTFPDFDQIISSITEAACNTSIPQRVRFMLMDLLEEREANWKIGKLLPNFVHVDDSKESEQELSGVDASILRSYITERSLPSKFTEHQLYSLLFSLAIASMKNYEIGIGALKELANRKEKVFKDKTIILLQKVKLNADKEDVLIDYPYAVRTIGAIFGQLIILGFKPELFGSDLFPYDIIVFIGLLEELVGIDRIDIITNSPYLYNLKFLPDLHSHSQVISELVDFDLTDIYPVYDAMKTIFQMINDDEPPELVMKYLFNDLDKSIFKSTYLVEFVTEFMVIHKPQKYGCLMTYIAKRPLESFAHIESIGEMYQWKPEQIAANIRRLARLINAPLDEFKKLKLRPFHDIVVKFI</sequence>
<dbReference type="OrthoDB" id="514777at2759"/>
<dbReference type="GO" id="GO:0016281">
    <property type="term" value="C:eukaryotic translation initiation factor 4F complex"/>
    <property type="evidence" value="ECO:0000318"/>
    <property type="project" value="GO_Central"/>
</dbReference>
<keyword evidence="6" id="KW-1185">Reference proteome</keyword>
<dbReference type="Proteomes" id="UP000001542">
    <property type="component" value="Unassembled WGS sequence"/>
</dbReference>
<evidence type="ECO:0000256" key="2">
    <source>
        <dbReference type="ARBA" id="ARBA00022540"/>
    </source>
</evidence>
<dbReference type="SUPFAM" id="SSF48371">
    <property type="entry name" value="ARM repeat"/>
    <property type="match status" value="1"/>
</dbReference>
<dbReference type="VEuPathDB" id="TrichDB:TVAGG3_0714620"/>
<dbReference type="InParanoid" id="A2DLB6"/>